<feature type="transmembrane region" description="Helical" evidence="6">
    <location>
        <begin position="172"/>
        <end position="201"/>
    </location>
</feature>
<dbReference type="KEGG" id="atl:Athai_20490"/>
<keyword evidence="3 6" id="KW-0812">Transmembrane</keyword>
<keyword evidence="5 6" id="KW-0472">Membrane</keyword>
<evidence type="ECO:0000313" key="8">
    <source>
        <dbReference type="Proteomes" id="UP000611640"/>
    </source>
</evidence>
<feature type="transmembrane region" description="Helical" evidence="6">
    <location>
        <begin position="114"/>
        <end position="135"/>
    </location>
</feature>
<proteinExistence type="predicted"/>
<dbReference type="PANTHER" id="PTHR32196">
    <property type="entry name" value="ABC TRANSPORTER PERMEASE PROTEIN YPHD-RELATED-RELATED"/>
    <property type="match status" value="1"/>
</dbReference>
<dbReference type="Proteomes" id="UP000611640">
    <property type="component" value="Chromosome"/>
</dbReference>
<evidence type="ECO:0000256" key="3">
    <source>
        <dbReference type="ARBA" id="ARBA00022692"/>
    </source>
</evidence>
<feature type="transmembrane region" description="Helical" evidence="6">
    <location>
        <begin position="311"/>
        <end position="332"/>
    </location>
</feature>
<evidence type="ECO:0000256" key="1">
    <source>
        <dbReference type="ARBA" id="ARBA00004651"/>
    </source>
</evidence>
<evidence type="ECO:0000256" key="2">
    <source>
        <dbReference type="ARBA" id="ARBA00022475"/>
    </source>
</evidence>
<accession>A0A7R7DN28</accession>
<evidence type="ECO:0000256" key="6">
    <source>
        <dbReference type="SAM" id="Phobius"/>
    </source>
</evidence>
<protein>
    <submittedName>
        <fullName evidence="7">ABC transporter permease</fullName>
    </submittedName>
</protein>
<comment type="subcellular location">
    <subcellularLocation>
        <location evidence="1">Cell membrane</location>
        <topology evidence="1">Multi-pass membrane protein</topology>
    </subcellularLocation>
</comment>
<gene>
    <name evidence="7" type="ORF">Athai_20490</name>
</gene>
<reference evidence="7 8" key="1">
    <citation type="submission" date="2020-08" db="EMBL/GenBank/DDBJ databases">
        <title>Whole genome shotgun sequence of Actinocatenispora thailandica NBRC 105041.</title>
        <authorList>
            <person name="Komaki H."/>
            <person name="Tamura T."/>
        </authorList>
    </citation>
    <scope>NUCLEOTIDE SEQUENCE [LARGE SCALE GENOMIC DNA]</scope>
    <source>
        <strain evidence="7 8">NBRC 105041</strain>
    </source>
</reference>
<sequence>MTNTTVEPALVAAGARRGAAVNLIQQFALIPVIVILCVVGAFVSDSFLTLTNLANVGQQISALGVVVVAETLILVTGSMDLSLQSNYGLSAMVAAWLVAPAASSGLGIEIDPLLGLLAGLLVGGLIGLFNGAMIVKAKINGFILTLAMYILLAGVQTGIVSGHTVGSLPKSFIALGSFYFADIPISVWVAAVIFVVAGLYLRYTRTGRSLYAIGGNREASRAAGIKVDRIRIGVFVVGGGLAALGGLMEAGRVVAVTANQGTNLIFTVFAAAVIGGVSLNGGRGNMLGAATGVVLLGLVQNLLALAQVQSYWIDAVDGAVILVALALSRLVGGERSSE</sequence>
<name>A0A7R7DN28_9ACTN</name>
<evidence type="ECO:0000256" key="5">
    <source>
        <dbReference type="ARBA" id="ARBA00023136"/>
    </source>
</evidence>
<feature type="transmembrane region" description="Helical" evidence="6">
    <location>
        <begin position="286"/>
        <end position="305"/>
    </location>
</feature>
<dbReference type="EMBL" id="AP023355">
    <property type="protein sequence ID" value="BCJ34546.1"/>
    <property type="molecule type" value="Genomic_DNA"/>
</dbReference>
<feature type="transmembrane region" description="Helical" evidence="6">
    <location>
        <begin position="87"/>
        <end position="108"/>
    </location>
</feature>
<evidence type="ECO:0000313" key="7">
    <source>
        <dbReference type="EMBL" id="BCJ34546.1"/>
    </source>
</evidence>
<feature type="transmembrane region" description="Helical" evidence="6">
    <location>
        <begin position="56"/>
        <end position="75"/>
    </location>
</feature>
<feature type="transmembrane region" description="Helical" evidence="6">
    <location>
        <begin position="260"/>
        <end position="279"/>
    </location>
</feature>
<dbReference type="AlphaFoldDB" id="A0A7R7DN28"/>
<keyword evidence="4 6" id="KW-1133">Transmembrane helix</keyword>
<dbReference type="RefSeq" id="WP_203961264.1">
    <property type="nucleotide sequence ID" value="NZ_AP023355.1"/>
</dbReference>
<dbReference type="InterPro" id="IPR001851">
    <property type="entry name" value="ABC_transp_permease"/>
</dbReference>
<organism evidence="7 8">
    <name type="scientific">Actinocatenispora thailandica</name>
    <dbReference type="NCBI Taxonomy" id="227318"/>
    <lineage>
        <taxon>Bacteria</taxon>
        <taxon>Bacillati</taxon>
        <taxon>Actinomycetota</taxon>
        <taxon>Actinomycetes</taxon>
        <taxon>Micromonosporales</taxon>
        <taxon>Micromonosporaceae</taxon>
        <taxon>Actinocatenispora</taxon>
    </lineage>
</organism>
<evidence type="ECO:0000256" key="4">
    <source>
        <dbReference type="ARBA" id="ARBA00022989"/>
    </source>
</evidence>
<dbReference type="GO" id="GO:0022857">
    <property type="term" value="F:transmembrane transporter activity"/>
    <property type="evidence" value="ECO:0007669"/>
    <property type="project" value="InterPro"/>
</dbReference>
<keyword evidence="2" id="KW-1003">Cell membrane</keyword>
<feature type="transmembrane region" description="Helical" evidence="6">
    <location>
        <begin position="230"/>
        <end position="248"/>
    </location>
</feature>
<dbReference type="CDD" id="cd06579">
    <property type="entry name" value="TM_PBP1_transp_AraH_like"/>
    <property type="match status" value="1"/>
</dbReference>
<feature type="transmembrane region" description="Helical" evidence="6">
    <location>
        <begin position="26"/>
        <end position="44"/>
    </location>
</feature>
<keyword evidence="8" id="KW-1185">Reference proteome</keyword>
<feature type="transmembrane region" description="Helical" evidence="6">
    <location>
        <begin position="142"/>
        <end position="160"/>
    </location>
</feature>
<dbReference type="GO" id="GO:0005886">
    <property type="term" value="C:plasma membrane"/>
    <property type="evidence" value="ECO:0007669"/>
    <property type="project" value="UniProtKB-SubCell"/>
</dbReference>
<dbReference type="Pfam" id="PF02653">
    <property type="entry name" value="BPD_transp_2"/>
    <property type="match status" value="1"/>
</dbReference>